<protein>
    <submittedName>
        <fullName evidence="2">Uncharacterized protein</fullName>
    </submittedName>
</protein>
<reference evidence="2 3" key="1">
    <citation type="submission" date="2022-03" db="EMBL/GenBank/DDBJ databases">
        <authorList>
            <person name="Macdonald S."/>
            <person name="Ahmed S."/>
            <person name="Newling K."/>
        </authorList>
    </citation>
    <scope>NUCLEOTIDE SEQUENCE [LARGE SCALE GENOMIC DNA]</scope>
</reference>
<evidence type="ECO:0000313" key="3">
    <source>
        <dbReference type="Proteomes" id="UP001642260"/>
    </source>
</evidence>
<evidence type="ECO:0000256" key="1">
    <source>
        <dbReference type="SAM" id="MobiDB-lite"/>
    </source>
</evidence>
<feature type="compositionally biased region" description="Polar residues" evidence="1">
    <location>
        <begin position="16"/>
        <end position="28"/>
    </location>
</feature>
<evidence type="ECO:0000313" key="2">
    <source>
        <dbReference type="EMBL" id="CAH8330427.1"/>
    </source>
</evidence>
<accession>A0ABC8JT83</accession>
<dbReference type="Proteomes" id="UP001642260">
    <property type="component" value="Unassembled WGS sequence"/>
</dbReference>
<feature type="region of interest" description="Disordered" evidence="1">
    <location>
        <begin position="1"/>
        <end position="100"/>
    </location>
</feature>
<feature type="compositionally biased region" description="Basic and acidic residues" evidence="1">
    <location>
        <begin position="1"/>
        <end position="10"/>
    </location>
</feature>
<sequence length="100" mass="10843">MASEIVDTKVRAPQKVTGSPANRGSPPSTKKKKGVRSPTTIGILLRKRNLMARLGSPRNSGVGYGQRELKSCQLGPSLSVDRKKSPRGSNTQDKQLQPFK</sequence>
<dbReference type="AlphaFoldDB" id="A0ABC8JT83"/>
<dbReference type="EMBL" id="CAKOAT010114599">
    <property type="protein sequence ID" value="CAH8330427.1"/>
    <property type="molecule type" value="Genomic_DNA"/>
</dbReference>
<gene>
    <name evidence="2" type="ORF">ERUC_LOCUS12107</name>
</gene>
<feature type="compositionally biased region" description="Polar residues" evidence="1">
    <location>
        <begin position="87"/>
        <end position="100"/>
    </location>
</feature>
<name>A0ABC8JT83_ERUVS</name>
<organism evidence="2 3">
    <name type="scientific">Eruca vesicaria subsp. sativa</name>
    <name type="common">Garden rocket</name>
    <name type="synonym">Eruca sativa</name>
    <dbReference type="NCBI Taxonomy" id="29727"/>
    <lineage>
        <taxon>Eukaryota</taxon>
        <taxon>Viridiplantae</taxon>
        <taxon>Streptophyta</taxon>
        <taxon>Embryophyta</taxon>
        <taxon>Tracheophyta</taxon>
        <taxon>Spermatophyta</taxon>
        <taxon>Magnoliopsida</taxon>
        <taxon>eudicotyledons</taxon>
        <taxon>Gunneridae</taxon>
        <taxon>Pentapetalae</taxon>
        <taxon>rosids</taxon>
        <taxon>malvids</taxon>
        <taxon>Brassicales</taxon>
        <taxon>Brassicaceae</taxon>
        <taxon>Brassiceae</taxon>
        <taxon>Eruca</taxon>
    </lineage>
</organism>
<proteinExistence type="predicted"/>
<keyword evidence="3" id="KW-1185">Reference proteome</keyword>
<comment type="caution">
    <text evidence="2">The sequence shown here is derived from an EMBL/GenBank/DDBJ whole genome shotgun (WGS) entry which is preliminary data.</text>
</comment>